<keyword evidence="1" id="KW-1133">Transmembrane helix</keyword>
<evidence type="ECO:0000256" key="1">
    <source>
        <dbReference type="SAM" id="Phobius"/>
    </source>
</evidence>
<reference evidence="3" key="1">
    <citation type="submission" date="2018-12" db="EMBL/GenBank/DDBJ databases">
        <title>A new species of lactobacillus.</title>
        <authorList>
            <person name="Jian Y."/>
            <person name="Xin L."/>
            <person name="Hong Z.J."/>
            <person name="Ming L.Z."/>
            <person name="Hong X.Z."/>
        </authorList>
    </citation>
    <scope>NUCLEOTIDE SEQUENCE [LARGE SCALE GENOMIC DNA]</scope>
    <source>
        <strain evidence="3">HSLZ-75</strain>
    </source>
</reference>
<keyword evidence="1" id="KW-0812">Transmembrane</keyword>
<evidence type="ECO:0000313" key="2">
    <source>
        <dbReference type="EMBL" id="QBP18239.1"/>
    </source>
</evidence>
<dbReference type="AlphaFoldDB" id="A0A4V1ALN7"/>
<dbReference type="RefSeq" id="WP_133441800.1">
    <property type="nucleotide sequence ID" value="NZ_CP034726.1"/>
</dbReference>
<gene>
    <name evidence="2" type="ORF">ELX58_03615</name>
</gene>
<dbReference type="Proteomes" id="UP000294321">
    <property type="component" value="Chromosome"/>
</dbReference>
<feature type="transmembrane region" description="Helical" evidence="1">
    <location>
        <begin position="6"/>
        <end position="23"/>
    </location>
</feature>
<keyword evidence="1" id="KW-0472">Membrane</keyword>
<evidence type="ECO:0000313" key="3">
    <source>
        <dbReference type="Proteomes" id="UP000294321"/>
    </source>
</evidence>
<keyword evidence="3" id="KW-1185">Reference proteome</keyword>
<dbReference type="KEGG" id="lji:ELX58_03615"/>
<dbReference type="EMBL" id="CP034726">
    <property type="protein sequence ID" value="QBP18239.1"/>
    <property type="molecule type" value="Genomic_DNA"/>
</dbReference>
<accession>A0A4V1ALN7</accession>
<sequence length="85" mass="10102">MMIKFLIIVLIIALAIFFGYKYWSKIEKFLRKYKWGDAFLSWLHGVIFDFKMENPDRVPEQITWVFVAIIIIIGVVTILIAKSYQ</sequence>
<proteinExistence type="predicted"/>
<name>A0A4V1ALN7_9LACO</name>
<organism evidence="2 3">
    <name type="scientific">Acetilactobacillus jinshanensis</name>
    <dbReference type="NCBI Taxonomy" id="1720083"/>
    <lineage>
        <taxon>Bacteria</taxon>
        <taxon>Bacillati</taxon>
        <taxon>Bacillota</taxon>
        <taxon>Bacilli</taxon>
        <taxon>Lactobacillales</taxon>
        <taxon>Lactobacillaceae</taxon>
        <taxon>Acetilactobacillus</taxon>
    </lineage>
</organism>
<feature type="transmembrane region" description="Helical" evidence="1">
    <location>
        <begin position="62"/>
        <end position="81"/>
    </location>
</feature>
<protein>
    <submittedName>
        <fullName evidence="2">Uncharacterized protein</fullName>
    </submittedName>
</protein>